<organism evidence="1 2">
    <name type="scientific">Atta colombica</name>
    <dbReference type="NCBI Taxonomy" id="520822"/>
    <lineage>
        <taxon>Eukaryota</taxon>
        <taxon>Metazoa</taxon>
        <taxon>Ecdysozoa</taxon>
        <taxon>Arthropoda</taxon>
        <taxon>Hexapoda</taxon>
        <taxon>Insecta</taxon>
        <taxon>Pterygota</taxon>
        <taxon>Neoptera</taxon>
        <taxon>Endopterygota</taxon>
        <taxon>Hymenoptera</taxon>
        <taxon>Apocrita</taxon>
        <taxon>Aculeata</taxon>
        <taxon>Formicoidea</taxon>
        <taxon>Formicidae</taxon>
        <taxon>Myrmicinae</taxon>
        <taxon>Atta</taxon>
    </lineage>
</organism>
<reference evidence="1 2" key="1">
    <citation type="submission" date="2015-09" db="EMBL/GenBank/DDBJ databases">
        <title>Atta colombica WGS genome.</title>
        <authorList>
            <person name="Nygaard S."/>
            <person name="Hu H."/>
            <person name="Boomsma J."/>
            <person name="Zhang G."/>
        </authorList>
    </citation>
    <scope>NUCLEOTIDE SEQUENCE [LARGE SCALE GENOMIC DNA]</scope>
    <source>
        <strain evidence="1">Treedump-2</strain>
        <tissue evidence="1">Whole body</tissue>
    </source>
</reference>
<evidence type="ECO:0000313" key="2">
    <source>
        <dbReference type="Proteomes" id="UP000078540"/>
    </source>
</evidence>
<dbReference type="AlphaFoldDB" id="A0A151K1J6"/>
<dbReference type="Proteomes" id="UP000078540">
    <property type="component" value="Unassembled WGS sequence"/>
</dbReference>
<sequence length="80" mass="9180">MKKVIRRIEMSEVRARDACSVGLYTKGMTSREKNFIEKCLHFKHVNILSDGNIFSKSELSLKTIINSNIEFTFPNVVTTL</sequence>
<evidence type="ECO:0000313" key="1">
    <source>
        <dbReference type="EMBL" id="KYN45461.1"/>
    </source>
</evidence>
<name>A0A151K1J6_9HYME</name>
<protein>
    <submittedName>
        <fullName evidence="1">Uncharacterized protein</fullName>
    </submittedName>
</protein>
<keyword evidence="2" id="KW-1185">Reference proteome</keyword>
<gene>
    <name evidence="1" type="ORF">ALC53_00019</name>
</gene>
<accession>A0A151K1J6</accession>
<dbReference type="EMBL" id="LKEW01001034">
    <property type="protein sequence ID" value="KYN45461.1"/>
    <property type="molecule type" value="Genomic_DNA"/>
</dbReference>
<comment type="caution">
    <text evidence="1">The sequence shown here is derived from an EMBL/GenBank/DDBJ whole genome shotgun (WGS) entry which is preliminary data.</text>
</comment>
<proteinExistence type="predicted"/>